<proteinExistence type="predicted"/>
<sequence>MPIRIPAPTRTEVFCMGAAGVSGFAPFYLMAPGAEERLSRQTVKWAPRWERNITMFRNPVERGVQRVAPPIERTVQRIEHRLPLEKAAKRAEKMVKKNFERMGLRRP</sequence>
<dbReference type="RefSeq" id="XP_062723420.1">
    <property type="nucleotide sequence ID" value="XM_062866918.1"/>
</dbReference>
<dbReference type="Proteomes" id="UP001273166">
    <property type="component" value="Unassembled WGS sequence"/>
</dbReference>
<reference evidence="1" key="1">
    <citation type="journal article" date="2023" name="Mol. Phylogenet. Evol.">
        <title>Genome-scale phylogeny and comparative genomics of the fungal order Sordariales.</title>
        <authorList>
            <person name="Hensen N."/>
            <person name="Bonometti L."/>
            <person name="Westerberg I."/>
            <person name="Brannstrom I.O."/>
            <person name="Guillou S."/>
            <person name="Cros-Aarteil S."/>
            <person name="Calhoun S."/>
            <person name="Haridas S."/>
            <person name="Kuo A."/>
            <person name="Mondo S."/>
            <person name="Pangilinan J."/>
            <person name="Riley R."/>
            <person name="LaButti K."/>
            <person name="Andreopoulos B."/>
            <person name="Lipzen A."/>
            <person name="Chen C."/>
            <person name="Yan M."/>
            <person name="Daum C."/>
            <person name="Ng V."/>
            <person name="Clum A."/>
            <person name="Steindorff A."/>
            <person name="Ohm R.A."/>
            <person name="Martin F."/>
            <person name="Silar P."/>
            <person name="Natvig D.O."/>
            <person name="Lalanne C."/>
            <person name="Gautier V."/>
            <person name="Ament-Velasquez S.L."/>
            <person name="Kruys A."/>
            <person name="Hutchinson M.I."/>
            <person name="Powell A.J."/>
            <person name="Barry K."/>
            <person name="Miller A.N."/>
            <person name="Grigoriev I.V."/>
            <person name="Debuchy R."/>
            <person name="Gladieux P."/>
            <person name="Hiltunen Thoren M."/>
            <person name="Johannesson H."/>
        </authorList>
    </citation>
    <scope>NUCLEOTIDE SEQUENCE</scope>
    <source>
        <strain evidence="1">CBS 333.67</strain>
    </source>
</reference>
<name>A0AAJ0M3F5_9PEZI</name>
<dbReference type="EMBL" id="JAUDZG010000003">
    <property type="protein sequence ID" value="KAK3307640.1"/>
    <property type="molecule type" value="Genomic_DNA"/>
</dbReference>
<keyword evidence="2" id="KW-1185">Reference proteome</keyword>
<organism evidence="1 2">
    <name type="scientific">Chaetomium strumarium</name>
    <dbReference type="NCBI Taxonomy" id="1170767"/>
    <lineage>
        <taxon>Eukaryota</taxon>
        <taxon>Fungi</taxon>
        <taxon>Dikarya</taxon>
        <taxon>Ascomycota</taxon>
        <taxon>Pezizomycotina</taxon>
        <taxon>Sordariomycetes</taxon>
        <taxon>Sordariomycetidae</taxon>
        <taxon>Sordariales</taxon>
        <taxon>Chaetomiaceae</taxon>
        <taxon>Chaetomium</taxon>
    </lineage>
</organism>
<accession>A0AAJ0M3F5</accession>
<evidence type="ECO:0008006" key="3">
    <source>
        <dbReference type="Google" id="ProtNLM"/>
    </source>
</evidence>
<evidence type="ECO:0000313" key="2">
    <source>
        <dbReference type="Proteomes" id="UP001273166"/>
    </source>
</evidence>
<comment type="caution">
    <text evidence="1">The sequence shown here is derived from an EMBL/GenBank/DDBJ whole genome shotgun (WGS) entry which is preliminary data.</text>
</comment>
<reference evidence="1" key="2">
    <citation type="submission" date="2023-06" db="EMBL/GenBank/DDBJ databases">
        <authorList>
            <consortium name="Lawrence Berkeley National Laboratory"/>
            <person name="Mondo S.J."/>
            <person name="Hensen N."/>
            <person name="Bonometti L."/>
            <person name="Westerberg I."/>
            <person name="Brannstrom I.O."/>
            <person name="Guillou S."/>
            <person name="Cros-Aarteil S."/>
            <person name="Calhoun S."/>
            <person name="Haridas S."/>
            <person name="Kuo A."/>
            <person name="Pangilinan J."/>
            <person name="Riley R."/>
            <person name="Labutti K."/>
            <person name="Andreopoulos B."/>
            <person name="Lipzen A."/>
            <person name="Chen C."/>
            <person name="Yanf M."/>
            <person name="Daum C."/>
            <person name="Ng V."/>
            <person name="Clum A."/>
            <person name="Steindorff A."/>
            <person name="Ohm R."/>
            <person name="Martin F."/>
            <person name="Silar P."/>
            <person name="Natvig D."/>
            <person name="Lalanne C."/>
            <person name="Gautier V."/>
            <person name="Ament-Velasquez S.L."/>
            <person name="Kruys A."/>
            <person name="Hutchinson M.I."/>
            <person name="Powell A.J."/>
            <person name="Barry K."/>
            <person name="Miller A.N."/>
            <person name="Grigoriev I.V."/>
            <person name="Debuchy R."/>
            <person name="Gladieux P."/>
            <person name="Thoren M.H."/>
            <person name="Johannesson H."/>
        </authorList>
    </citation>
    <scope>NUCLEOTIDE SEQUENCE</scope>
    <source>
        <strain evidence="1">CBS 333.67</strain>
    </source>
</reference>
<dbReference type="AlphaFoldDB" id="A0AAJ0M3F5"/>
<gene>
    <name evidence="1" type="ORF">B0T15DRAFT_493106</name>
</gene>
<protein>
    <recommendedName>
        <fullName evidence="3">4-coumarate:coenzyme A ligase</fullName>
    </recommendedName>
</protein>
<dbReference type="GeneID" id="87885747"/>
<evidence type="ECO:0000313" key="1">
    <source>
        <dbReference type="EMBL" id="KAK3307640.1"/>
    </source>
</evidence>